<dbReference type="InterPro" id="IPR003439">
    <property type="entry name" value="ABC_transporter-like_ATP-bd"/>
</dbReference>
<keyword evidence="8" id="KW-0472">Membrane</keyword>
<dbReference type="SMART" id="SM00382">
    <property type="entry name" value="AAA"/>
    <property type="match status" value="1"/>
</dbReference>
<dbReference type="Gene3D" id="1.20.1560.10">
    <property type="entry name" value="ABC transporter type 1, transmembrane domain"/>
    <property type="match status" value="1"/>
</dbReference>
<dbReference type="Proteomes" id="UP000734854">
    <property type="component" value="Unassembled WGS sequence"/>
</dbReference>
<dbReference type="Pfam" id="PF00005">
    <property type="entry name" value="ABC_tran"/>
    <property type="match status" value="1"/>
</dbReference>
<evidence type="ECO:0000256" key="1">
    <source>
        <dbReference type="ARBA" id="ARBA00007577"/>
    </source>
</evidence>
<dbReference type="GO" id="GO:0016887">
    <property type="term" value="F:ATP hydrolysis activity"/>
    <property type="evidence" value="ECO:0007669"/>
    <property type="project" value="InterPro"/>
</dbReference>
<keyword evidence="6" id="KW-0067">ATP-binding</keyword>
<comment type="similarity">
    <text evidence="1">Belongs to the ABC transporter superfamily. ABCB family. Multidrug resistance exporter (TC 3.A.1.201) subfamily.</text>
</comment>
<dbReference type="InterPro" id="IPR017871">
    <property type="entry name" value="ABC_transporter-like_CS"/>
</dbReference>
<evidence type="ECO:0000256" key="8">
    <source>
        <dbReference type="ARBA" id="ARBA00023136"/>
    </source>
</evidence>
<proteinExistence type="inferred from homology"/>
<organism evidence="11 12">
    <name type="scientific">Zingiber officinale</name>
    <name type="common">Ginger</name>
    <name type="synonym">Amomum zingiber</name>
    <dbReference type="NCBI Taxonomy" id="94328"/>
    <lineage>
        <taxon>Eukaryota</taxon>
        <taxon>Viridiplantae</taxon>
        <taxon>Streptophyta</taxon>
        <taxon>Embryophyta</taxon>
        <taxon>Tracheophyta</taxon>
        <taxon>Spermatophyta</taxon>
        <taxon>Magnoliopsida</taxon>
        <taxon>Liliopsida</taxon>
        <taxon>Zingiberales</taxon>
        <taxon>Zingiberaceae</taxon>
        <taxon>Zingiber</taxon>
    </lineage>
</organism>
<feature type="domain" description="ABC transporter" evidence="10">
    <location>
        <begin position="149"/>
        <end position="384"/>
    </location>
</feature>
<dbReference type="GO" id="GO:0005524">
    <property type="term" value="F:ATP binding"/>
    <property type="evidence" value="ECO:0007669"/>
    <property type="project" value="UniProtKB-KW"/>
</dbReference>
<dbReference type="EMBL" id="JACMSC010000019">
    <property type="protein sequence ID" value="KAG6474706.1"/>
    <property type="molecule type" value="Genomic_DNA"/>
</dbReference>
<evidence type="ECO:0000256" key="6">
    <source>
        <dbReference type="ARBA" id="ARBA00022840"/>
    </source>
</evidence>
<evidence type="ECO:0000313" key="12">
    <source>
        <dbReference type="Proteomes" id="UP000734854"/>
    </source>
</evidence>
<evidence type="ECO:0000256" key="5">
    <source>
        <dbReference type="ARBA" id="ARBA00022741"/>
    </source>
</evidence>
<keyword evidence="9" id="KW-0325">Glycoprotein</keyword>
<gene>
    <name evidence="11" type="ORF">ZIOFF_068644</name>
</gene>
<dbReference type="PROSITE" id="PS50893">
    <property type="entry name" value="ABC_TRANSPORTER_2"/>
    <property type="match status" value="1"/>
</dbReference>
<evidence type="ECO:0000256" key="3">
    <source>
        <dbReference type="ARBA" id="ARBA00022692"/>
    </source>
</evidence>
<dbReference type="InterPro" id="IPR003593">
    <property type="entry name" value="AAA+_ATPase"/>
</dbReference>
<keyword evidence="7" id="KW-1133">Transmembrane helix</keyword>
<protein>
    <recommendedName>
        <fullName evidence="10">ABC transporter domain-containing protein</fullName>
    </recommendedName>
</protein>
<dbReference type="SUPFAM" id="SSF52540">
    <property type="entry name" value="P-loop containing nucleoside triphosphate hydrolases"/>
    <property type="match status" value="1"/>
</dbReference>
<comment type="caution">
    <text evidence="11">The sequence shown here is derived from an EMBL/GenBank/DDBJ whole genome shotgun (WGS) entry which is preliminary data.</text>
</comment>
<dbReference type="InterPro" id="IPR036640">
    <property type="entry name" value="ABC1_TM_sf"/>
</dbReference>
<dbReference type="PANTHER" id="PTHR45136:SF2">
    <property type="entry name" value="ABC TRANSPORTER DOMAIN-CONTAINING PROTEIN"/>
    <property type="match status" value="1"/>
</dbReference>
<accession>A0A8J5EVN9</accession>
<evidence type="ECO:0000256" key="7">
    <source>
        <dbReference type="ARBA" id="ARBA00022989"/>
    </source>
</evidence>
<dbReference type="PROSITE" id="PS00211">
    <property type="entry name" value="ABC_TRANSPORTER_1"/>
    <property type="match status" value="1"/>
</dbReference>
<dbReference type="FunFam" id="3.40.50.300:FF:000240">
    <property type="entry name" value="ABC transporter B family member 20"/>
    <property type="match status" value="1"/>
</dbReference>
<evidence type="ECO:0000256" key="2">
    <source>
        <dbReference type="ARBA" id="ARBA00022448"/>
    </source>
</evidence>
<evidence type="ECO:0000256" key="9">
    <source>
        <dbReference type="ARBA" id="ARBA00023180"/>
    </source>
</evidence>
<reference evidence="11 12" key="1">
    <citation type="submission" date="2020-08" db="EMBL/GenBank/DDBJ databases">
        <title>Plant Genome Project.</title>
        <authorList>
            <person name="Zhang R.-G."/>
        </authorList>
    </citation>
    <scope>NUCLEOTIDE SEQUENCE [LARGE SCALE GENOMIC DNA]</scope>
    <source>
        <tissue evidence="11">Rhizome</tissue>
    </source>
</reference>
<sequence>MIAIQPIIRLCFYSRRVLLKRLSSKAIKSQIDNSKLAADAVANLLTITAFSPQERILHMFEEAQARVHFWYGGKLIADGFISAKALFQTFIILVSTSCIIGEAGSMTTDLAKGTNAIASVFAVLDRVTAIEPNDSDGHCPERIVGDIEIHGVDFAYPARPDMVILRAFSLRIEDGKSTTLVEQSGSGKSTIIGLIHRFYDLVRGTIKIDGRVLKSYNLRALRKYIGMVGQESTLFAGSIRENITYGSNGEKTPTEIEVAARAANAYEFISSLMDGYEMQCGDRGLQLSGGQKQRIAIARAILKDPAILLLDEVTSALDSQSEEAVQAALERLMVGRTNVVEAHRLSTIRHCHLITVLDQGAVVENGTHASLMSKGPAGAYFGLITLQSGGAASIFYIMFGYEILLSFKIDQAAGDQKSLAAVQALLLLDLKVHLKQHGELRLSLKTILTGAPQNKPGRLGLVDTLPKQIQSRMKLRLPNLLSGLETLPDSSSTVDPWLASLIVTRKVGWLFLLYKSFFADVAIQ</sequence>
<dbReference type="PANTHER" id="PTHR45136">
    <property type="entry name" value="ABC TRANSPORTER DOMAIN-CONTAINING PROTEIN"/>
    <property type="match status" value="1"/>
</dbReference>
<keyword evidence="2" id="KW-0813">Transport</keyword>
<keyword evidence="3" id="KW-0812">Transmembrane</keyword>
<evidence type="ECO:0000259" key="10">
    <source>
        <dbReference type="PROSITE" id="PS50893"/>
    </source>
</evidence>
<evidence type="ECO:0000313" key="11">
    <source>
        <dbReference type="EMBL" id="KAG6474706.1"/>
    </source>
</evidence>
<evidence type="ECO:0000256" key="4">
    <source>
        <dbReference type="ARBA" id="ARBA00022737"/>
    </source>
</evidence>
<dbReference type="AlphaFoldDB" id="A0A8J5EVN9"/>
<dbReference type="Gene3D" id="3.40.50.300">
    <property type="entry name" value="P-loop containing nucleotide triphosphate hydrolases"/>
    <property type="match status" value="1"/>
</dbReference>
<keyword evidence="5" id="KW-0547">Nucleotide-binding</keyword>
<dbReference type="InterPro" id="IPR027417">
    <property type="entry name" value="P-loop_NTPase"/>
</dbReference>
<dbReference type="GO" id="GO:0016020">
    <property type="term" value="C:membrane"/>
    <property type="evidence" value="ECO:0007669"/>
    <property type="project" value="InterPro"/>
</dbReference>
<name>A0A8J5EVN9_ZINOF</name>
<keyword evidence="12" id="KW-1185">Reference proteome</keyword>
<keyword evidence="4" id="KW-0677">Repeat</keyword>
<dbReference type="SUPFAM" id="SSF90123">
    <property type="entry name" value="ABC transporter transmembrane region"/>
    <property type="match status" value="1"/>
</dbReference>